<reference evidence="1" key="1">
    <citation type="submission" date="2019-12" db="EMBL/GenBank/DDBJ databases">
        <title>High-Quality draft genome sequences of three cyanobacteria isolated from the limestone walls of the Old Cathedral of Coimbra.</title>
        <authorList>
            <person name="Tiago I."/>
            <person name="Soares F."/>
            <person name="Portugal A."/>
        </authorList>
    </citation>
    <scope>NUCLEOTIDE SEQUENCE</scope>
    <source>
        <strain evidence="1">A</strain>
    </source>
</reference>
<dbReference type="Proteomes" id="UP000646053">
    <property type="component" value="Unassembled WGS sequence"/>
</dbReference>
<gene>
    <name evidence="1" type="ORF">GS601_13355</name>
</gene>
<accession>A0A8J7Z5J6</accession>
<dbReference type="RefSeq" id="WP_162423787.1">
    <property type="nucleotide sequence ID" value="NZ_WVIE01000014.1"/>
</dbReference>
<proteinExistence type="predicted"/>
<name>A0A8J7Z5J6_9CYAN</name>
<comment type="caution">
    <text evidence="1">The sequence shown here is derived from an EMBL/GenBank/DDBJ whole genome shotgun (WGS) entry which is preliminary data.</text>
</comment>
<dbReference type="AlphaFoldDB" id="A0A8J7Z5J6"/>
<organism evidence="1 2">
    <name type="scientific">Myxacorys almedinensis A</name>
    <dbReference type="NCBI Taxonomy" id="2690445"/>
    <lineage>
        <taxon>Bacteria</taxon>
        <taxon>Bacillati</taxon>
        <taxon>Cyanobacteriota</taxon>
        <taxon>Cyanophyceae</taxon>
        <taxon>Leptolyngbyales</taxon>
        <taxon>Leptolyngbyaceae</taxon>
        <taxon>Myxacorys</taxon>
        <taxon>Myxacorys almedinensis</taxon>
    </lineage>
</organism>
<protein>
    <submittedName>
        <fullName evidence="1">Uncharacterized protein</fullName>
    </submittedName>
</protein>
<evidence type="ECO:0000313" key="1">
    <source>
        <dbReference type="EMBL" id="NDJ18266.1"/>
    </source>
</evidence>
<sequence>MSVVYACDRQSRVTGLAFTGSVAQVCKAPIAKVINFESGSNASNKRLGGEHD</sequence>
<dbReference type="EMBL" id="WVIE01000014">
    <property type="protein sequence ID" value="NDJ18266.1"/>
    <property type="molecule type" value="Genomic_DNA"/>
</dbReference>
<keyword evidence="2" id="KW-1185">Reference proteome</keyword>
<evidence type="ECO:0000313" key="2">
    <source>
        <dbReference type="Proteomes" id="UP000646053"/>
    </source>
</evidence>